<feature type="domain" description="J" evidence="2">
    <location>
        <begin position="1"/>
        <end position="61"/>
    </location>
</feature>
<dbReference type="Gene3D" id="1.10.287.110">
    <property type="entry name" value="DnaJ domain"/>
    <property type="match status" value="1"/>
</dbReference>
<evidence type="ECO:0000313" key="4">
    <source>
        <dbReference type="Proteomes" id="UP001445335"/>
    </source>
</evidence>
<evidence type="ECO:0000256" key="1">
    <source>
        <dbReference type="SAM" id="MobiDB-lite"/>
    </source>
</evidence>
<dbReference type="PROSITE" id="PS50076">
    <property type="entry name" value="DNAJ_2"/>
    <property type="match status" value="1"/>
</dbReference>
<dbReference type="AlphaFoldDB" id="A0AAW1RE02"/>
<accession>A0AAW1RE02</accession>
<evidence type="ECO:0000313" key="3">
    <source>
        <dbReference type="EMBL" id="KAK9831521.1"/>
    </source>
</evidence>
<name>A0AAW1RE02_9CHLO</name>
<protein>
    <recommendedName>
        <fullName evidence="2">J domain-containing protein</fullName>
    </recommendedName>
</protein>
<dbReference type="PANTHER" id="PTHR45286:SF1">
    <property type="entry name" value="CHAPERONE DNAJ-DOMAIN SUPERFAMILY PROTEIN"/>
    <property type="match status" value="1"/>
</dbReference>
<dbReference type="InterPro" id="IPR001623">
    <property type="entry name" value="DnaJ_domain"/>
</dbReference>
<dbReference type="InterPro" id="IPR036869">
    <property type="entry name" value="J_dom_sf"/>
</dbReference>
<dbReference type="Pfam" id="PF00226">
    <property type="entry name" value="DnaJ"/>
    <property type="match status" value="1"/>
</dbReference>
<evidence type="ECO:0000259" key="2">
    <source>
        <dbReference type="PROSITE" id="PS50076"/>
    </source>
</evidence>
<gene>
    <name evidence="3" type="ORF">WJX81_005347</name>
</gene>
<dbReference type="EMBL" id="JALJOU010000045">
    <property type="protein sequence ID" value="KAK9831521.1"/>
    <property type="molecule type" value="Genomic_DNA"/>
</dbReference>
<sequence>MLGVATTASTAHIKAAFRKRAKASHPDVLQDPAAGASFAELLTAYQVLIDDRQRQLYDLSLDERAGRGVRAAAAAAAADRAAEAARAAAEEHRQWQRHARQSNASVDPGDAWYEVPPKQGTWAYWLVHNPGGAPRGPVGRVREELRMELRAAMRHAYLGPKVSLAPGELPPAFEGEERSTAGLGDVMQLVSGRQLLGRHSVMWATTPLVRHITFLARDGSTWVPLCRCRRAWLPPSNMWLFPPRSALHDSGGWYIEWGGYAGATNPLWLPPEVFVLIDKSGYAMQRHLM</sequence>
<keyword evidence="4" id="KW-1185">Reference proteome</keyword>
<dbReference type="PANTHER" id="PTHR45286">
    <property type="entry name" value="CHAPERONE DNAJ-DOMAIN SUPERFAMILY PROTEIN"/>
    <property type="match status" value="1"/>
</dbReference>
<feature type="compositionally biased region" description="Basic and acidic residues" evidence="1">
    <location>
        <begin position="84"/>
        <end position="94"/>
    </location>
</feature>
<dbReference type="InterPro" id="IPR018253">
    <property type="entry name" value="DnaJ_domain_CS"/>
</dbReference>
<feature type="region of interest" description="Disordered" evidence="1">
    <location>
        <begin position="84"/>
        <end position="110"/>
    </location>
</feature>
<comment type="caution">
    <text evidence="3">The sequence shown here is derived from an EMBL/GenBank/DDBJ whole genome shotgun (WGS) entry which is preliminary data.</text>
</comment>
<dbReference type="CDD" id="cd06257">
    <property type="entry name" value="DnaJ"/>
    <property type="match status" value="1"/>
</dbReference>
<dbReference type="SMART" id="SM00271">
    <property type="entry name" value="DnaJ"/>
    <property type="match status" value="1"/>
</dbReference>
<proteinExistence type="predicted"/>
<dbReference type="SUPFAM" id="SSF46565">
    <property type="entry name" value="Chaperone J-domain"/>
    <property type="match status" value="1"/>
</dbReference>
<organism evidence="3 4">
    <name type="scientific">Elliptochloris bilobata</name>
    <dbReference type="NCBI Taxonomy" id="381761"/>
    <lineage>
        <taxon>Eukaryota</taxon>
        <taxon>Viridiplantae</taxon>
        <taxon>Chlorophyta</taxon>
        <taxon>core chlorophytes</taxon>
        <taxon>Trebouxiophyceae</taxon>
        <taxon>Trebouxiophyceae incertae sedis</taxon>
        <taxon>Elliptochloris clade</taxon>
        <taxon>Elliptochloris</taxon>
    </lineage>
</organism>
<dbReference type="PROSITE" id="PS00636">
    <property type="entry name" value="DNAJ_1"/>
    <property type="match status" value="1"/>
</dbReference>
<reference evidence="3 4" key="1">
    <citation type="journal article" date="2024" name="Nat. Commun.">
        <title>Phylogenomics reveals the evolutionary origins of lichenization in chlorophyte algae.</title>
        <authorList>
            <person name="Puginier C."/>
            <person name="Libourel C."/>
            <person name="Otte J."/>
            <person name="Skaloud P."/>
            <person name="Haon M."/>
            <person name="Grisel S."/>
            <person name="Petersen M."/>
            <person name="Berrin J.G."/>
            <person name="Delaux P.M."/>
            <person name="Dal Grande F."/>
            <person name="Keller J."/>
        </authorList>
    </citation>
    <scope>NUCLEOTIDE SEQUENCE [LARGE SCALE GENOMIC DNA]</scope>
    <source>
        <strain evidence="3 4">SAG 245.80</strain>
    </source>
</reference>
<dbReference type="Proteomes" id="UP001445335">
    <property type="component" value="Unassembled WGS sequence"/>
</dbReference>